<sequence>MDFFSHEDVALLHQYADQEHKGTTTAKQVEQTLAWGVWEKTRYWAQQLAEELAADGWVMECRRSVVKKAGKTKRQADGRQRMRRTFRHYTWAKIYREEDQGRQIFFTVGVDGLKQELVLKLDCMRTGSKGLDERLVARFDNYLQCETAAAHWQRLSMPELTKWNWKHLLSASKKFIEQHRTHYEAAQQFTWQGADPVRNRLARICWNTLGWQRPSGAEGKSTAVGSHESSSFAGFGAEEWLFNFERLLQGYHYGFLQPLNTGKERSTYEGQTFDIRLFTRNESTGTYFYAGRIRNAIVLTAQERQEAELAYKRKKWYTTMEDDLVAVGASGKIDMGEFAPGPFNLRFKPEDVERPDTDDGLLLIDNIEDWSRSQRYVLFHDFAPLTPGDLSPVGIRHVALKPAVGSPIQQRTRQTQARLIELEGLHDQVQEKLIKQLKKEFPGDLIAREACIMPDKKRLDVVRERANGQQVFYEVKVLPTLRACIREALGQMLEYAHWGNNDLSEELVIVSYHAPTTIAKEYLQKLVDKYGLPISYQQIPLSS</sequence>
<evidence type="ECO:0000313" key="2">
    <source>
        <dbReference type="Proteomes" id="UP000605392"/>
    </source>
</evidence>
<dbReference type="EMBL" id="BMFN01000002">
    <property type="protein sequence ID" value="GGF64316.1"/>
    <property type="molecule type" value="Genomic_DNA"/>
</dbReference>
<organism evidence="1 2">
    <name type="scientific">Hymenobacter qilianensis</name>
    <dbReference type="NCBI Taxonomy" id="1385715"/>
    <lineage>
        <taxon>Bacteria</taxon>
        <taxon>Pseudomonadati</taxon>
        <taxon>Bacteroidota</taxon>
        <taxon>Cytophagia</taxon>
        <taxon>Cytophagales</taxon>
        <taxon>Hymenobacteraceae</taxon>
        <taxon>Hymenobacter</taxon>
    </lineage>
</organism>
<proteinExistence type="predicted"/>
<protein>
    <submittedName>
        <fullName evidence="1">Uncharacterized protein</fullName>
    </submittedName>
</protein>
<accession>A0ACB5PRG2</accession>
<gene>
    <name evidence="1" type="ORF">GCM10011375_18990</name>
</gene>
<name>A0ACB5PRG2_9BACT</name>
<dbReference type="Proteomes" id="UP000605392">
    <property type="component" value="Unassembled WGS sequence"/>
</dbReference>
<comment type="caution">
    <text evidence="1">The sequence shown here is derived from an EMBL/GenBank/DDBJ whole genome shotgun (WGS) entry which is preliminary data.</text>
</comment>
<reference evidence="1 2" key="1">
    <citation type="journal article" date="2019" name="Int. J. Syst. Evol. Microbiol.">
        <title>The Global Catalogue of Microorganisms (GCM) 10K type strain sequencing project: providing services to taxonomists for standard genome sequencing and annotation.</title>
        <authorList>
            <consortium name="The Broad Institute Genomics Platform"/>
            <consortium name="The Broad Institute Genome Sequencing Center for Infectious Disease"/>
            <person name="Wu L."/>
            <person name="Ma J."/>
        </authorList>
    </citation>
    <scope>NUCLEOTIDE SEQUENCE [LARGE SCALE GENOMIC DNA]</scope>
    <source>
        <strain evidence="1 2">CGMCC 1.12720</strain>
    </source>
</reference>
<evidence type="ECO:0000313" key="1">
    <source>
        <dbReference type="EMBL" id="GGF64316.1"/>
    </source>
</evidence>
<keyword evidence="2" id="KW-1185">Reference proteome</keyword>